<dbReference type="PANTHER" id="PTHR42736">
    <property type="entry name" value="PROTEIN-GLUTAMINE GAMMA-GLUTAMYLTRANSFERASE"/>
    <property type="match status" value="1"/>
</dbReference>
<gene>
    <name evidence="4" type="ORF">QQ91_0012435</name>
</gene>
<keyword evidence="2" id="KW-0812">Transmembrane</keyword>
<feature type="transmembrane region" description="Helical" evidence="2">
    <location>
        <begin position="82"/>
        <end position="102"/>
    </location>
</feature>
<proteinExistence type="predicted"/>
<dbReference type="PANTHER" id="PTHR42736:SF1">
    <property type="entry name" value="PROTEIN-GLUTAMINE GAMMA-GLUTAMYLTRANSFERASE"/>
    <property type="match status" value="1"/>
</dbReference>
<name>A0ABD4T577_9CYAN</name>
<evidence type="ECO:0000259" key="3">
    <source>
        <dbReference type="SMART" id="SM00460"/>
    </source>
</evidence>
<feature type="compositionally biased region" description="Low complexity" evidence="1">
    <location>
        <begin position="738"/>
        <end position="755"/>
    </location>
</feature>
<keyword evidence="5" id="KW-1185">Reference proteome</keyword>
<dbReference type="Proteomes" id="UP000031561">
    <property type="component" value="Unassembled WGS sequence"/>
</dbReference>
<keyword evidence="2" id="KW-0472">Membrane</keyword>
<feature type="transmembrane region" description="Helical" evidence="2">
    <location>
        <begin position="175"/>
        <end position="193"/>
    </location>
</feature>
<dbReference type="InterPro" id="IPR002931">
    <property type="entry name" value="Transglutaminase-like"/>
</dbReference>
<feature type="region of interest" description="Disordered" evidence="1">
    <location>
        <begin position="651"/>
        <end position="684"/>
    </location>
</feature>
<evidence type="ECO:0000313" key="4">
    <source>
        <dbReference type="EMBL" id="MCM1983625.1"/>
    </source>
</evidence>
<dbReference type="SUPFAM" id="SSF54001">
    <property type="entry name" value="Cysteine proteinases"/>
    <property type="match status" value="1"/>
</dbReference>
<dbReference type="Gene3D" id="3.10.620.30">
    <property type="match status" value="1"/>
</dbReference>
<feature type="transmembrane region" description="Helical" evidence="2">
    <location>
        <begin position="145"/>
        <end position="163"/>
    </location>
</feature>
<sequence length="849" mass="93919">MRQPITTLCSLALLLWGYQTGVWMLAIPMVLFLEARDFIRPRWSLSLRQLKAVHVLGGLIWLGSILYLPTHSPTPLDYAAHYHLLKSLPIAFFPLLVCQTYCTHFSQQYQALLRDIPWLQTPINVYYPYFGICLIAASATGGNGFWFMATVVGLVVALLGSLRSPRFSSQRFLKLVGFALILSILGTHQFYWLRSHVQIGRPAMLTSWIQSLALPTWLQPPFEGQTLEEGMQQRPPDFFWEDSPGAGRSQTQRSSNRADRPSSDTDLSPPARRDNRSAPASEEASPREGTAQSTAEGPPNLNTPNLNDPNLNDPNPNRETTPSTFPSEVPAPASPASGAAAIPEVPDRLPSTADPVPPGPGALPPQIQQAAGMVNPETARTQIGNVGSLQRSDALLFRVTPSPDAAGTALFPLHLREAVYNQYQGGAWTAVDSKFVPPRLAPRRWLLGPRINPTAEIRVSMQASPPTDLLKLPLGTVEISALHGATLAQNQYGTVAVQGQPPAVDYRVQFDPTRSLDSPPTPWDRLIPATEQNTLRTLAQSLQLQDQSDAAILQAISAFFQSEFQYSLDLPAATASKTPLASFLLDHRSGHCEYFASATTLLLRAAGIPARYVVGYLVHEYDGQQYLVRLRDAHAWVVAYVDGHWRTVDTTPGGGIEAGERRTPAAAESPASNLQEAQTERPRQRSWDLSQAWSHLKAQIAKGGPAQAGFMGLIGVALILLLFALYLMTRLRRHPGRRSPQGSRPRGRSRSAQPQAMEPEFHHIEQRLRQWGLPRREAEPVMQWIQTLEPQIPAAMMQDLRGMAALHYRDRFDPQGLSKAERQQLKARIRQWLDQYPPAPRPCGVTPHS</sequence>
<feature type="region of interest" description="Disordered" evidence="1">
    <location>
        <begin position="734"/>
        <end position="760"/>
    </location>
</feature>
<organism evidence="4 5">
    <name type="scientific">Lyngbya confervoides BDU141951</name>
    <dbReference type="NCBI Taxonomy" id="1574623"/>
    <lineage>
        <taxon>Bacteria</taxon>
        <taxon>Bacillati</taxon>
        <taxon>Cyanobacteriota</taxon>
        <taxon>Cyanophyceae</taxon>
        <taxon>Oscillatoriophycideae</taxon>
        <taxon>Oscillatoriales</taxon>
        <taxon>Microcoleaceae</taxon>
        <taxon>Lyngbya</taxon>
    </lineage>
</organism>
<evidence type="ECO:0000256" key="1">
    <source>
        <dbReference type="SAM" id="MobiDB-lite"/>
    </source>
</evidence>
<protein>
    <recommendedName>
        <fullName evidence="3">Transglutaminase-like domain-containing protein</fullName>
    </recommendedName>
</protein>
<evidence type="ECO:0000256" key="2">
    <source>
        <dbReference type="SAM" id="Phobius"/>
    </source>
</evidence>
<accession>A0ABD4T577</accession>
<dbReference type="SMART" id="SM00460">
    <property type="entry name" value="TGc"/>
    <property type="match status" value="1"/>
</dbReference>
<feature type="compositionally biased region" description="Low complexity" evidence="1">
    <location>
        <begin position="298"/>
        <end position="317"/>
    </location>
</feature>
<dbReference type="EMBL" id="JTHE03000066">
    <property type="protein sequence ID" value="MCM1983625.1"/>
    <property type="molecule type" value="Genomic_DNA"/>
</dbReference>
<reference evidence="4 5" key="1">
    <citation type="journal article" date="2015" name="Genome Announc.">
        <title>Draft Genome Sequence of Filamentous Marine Cyanobacterium Lyngbya confervoides Strain BDU141951.</title>
        <authorList>
            <person name="Chandrababunaidu M.M."/>
            <person name="Sen D."/>
            <person name="Tripathy S."/>
        </authorList>
    </citation>
    <scope>NUCLEOTIDE SEQUENCE [LARGE SCALE GENOMIC DNA]</scope>
    <source>
        <strain evidence="4 5">BDU141951</strain>
    </source>
</reference>
<feature type="transmembrane region" description="Helical" evidence="2">
    <location>
        <begin position="12"/>
        <end position="33"/>
    </location>
</feature>
<dbReference type="InterPro" id="IPR038765">
    <property type="entry name" value="Papain-like_cys_pep_sf"/>
</dbReference>
<dbReference type="Pfam" id="PF01841">
    <property type="entry name" value="Transglut_core"/>
    <property type="match status" value="1"/>
</dbReference>
<dbReference type="AlphaFoldDB" id="A0ABD4T577"/>
<feature type="transmembrane region" description="Helical" evidence="2">
    <location>
        <begin position="53"/>
        <end position="70"/>
    </location>
</feature>
<feature type="transmembrane region" description="Helical" evidence="2">
    <location>
        <begin position="708"/>
        <end position="728"/>
    </location>
</feature>
<feature type="region of interest" description="Disordered" evidence="1">
    <location>
        <begin position="228"/>
        <end position="372"/>
    </location>
</feature>
<feature type="transmembrane region" description="Helical" evidence="2">
    <location>
        <begin position="123"/>
        <end position="139"/>
    </location>
</feature>
<comment type="caution">
    <text evidence="4">The sequence shown here is derived from an EMBL/GenBank/DDBJ whole genome shotgun (WGS) entry which is preliminary data.</text>
</comment>
<feature type="compositionally biased region" description="Low complexity" evidence="1">
    <location>
        <begin position="326"/>
        <end position="343"/>
    </location>
</feature>
<dbReference type="RefSeq" id="WP_166282519.1">
    <property type="nucleotide sequence ID" value="NZ_JTHE03000066.1"/>
</dbReference>
<evidence type="ECO:0000313" key="5">
    <source>
        <dbReference type="Proteomes" id="UP000031561"/>
    </source>
</evidence>
<feature type="domain" description="Transglutaminase-like" evidence="3">
    <location>
        <begin position="584"/>
        <end position="652"/>
    </location>
</feature>
<dbReference type="InterPro" id="IPR052901">
    <property type="entry name" value="Bact_TGase-like"/>
</dbReference>
<keyword evidence="2" id="KW-1133">Transmembrane helix</keyword>